<evidence type="ECO:0000256" key="1">
    <source>
        <dbReference type="SAM" id="MobiDB-lite"/>
    </source>
</evidence>
<comment type="caution">
    <text evidence="2">The sequence shown here is derived from an EMBL/GenBank/DDBJ whole genome shotgun (WGS) entry which is preliminary data.</text>
</comment>
<feature type="region of interest" description="Disordered" evidence="1">
    <location>
        <begin position="39"/>
        <end position="63"/>
    </location>
</feature>
<protein>
    <submittedName>
        <fullName evidence="2">Uncharacterized protein</fullName>
    </submittedName>
</protein>
<dbReference type="EMBL" id="JMCB01000001">
    <property type="protein sequence ID" value="KFE72211.1"/>
    <property type="molecule type" value="Genomic_DNA"/>
</dbReference>
<accession>A0A085WWZ8</accession>
<dbReference type="RefSeq" id="WP_044181263.1">
    <property type="nucleotide sequence ID" value="NZ_JMCB01000001.1"/>
</dbReference>
<dbReference type="Proteomes" id="UP000028725">
    <property type="component" value="Unassembled WGS sequence"/>
</dbReference>
<name>A0A085WWZ8_9BACT</name>
<evidence type="ECO:0000313" key="2">
    <source>
        <dbReference type="EMBL" id="KFE72211.1"/>
    </source>
</evidence>
<keyword evidence="3" id="KW-1185">Reference proteome</keyword>
<reference evidence="2 3" key="1">
    <citation type="submission" date="2014-04" db="EMBL/GenBank/DDBJ databases">
        <title>Genome assembly of Hyalangium minutum DSM 14724.</title>
        <authorList>
            <person name="Sharma G."/>
            <person name="Subramanian S."/>
        </authorList>
    </citation>
    <scope>NUCLEOTIDE SEQUENCE [LARGE SCALE GENOMIC DNA]</scope>
    <source>
        <strain evidence="2 3">DSM 14724</strain>
    </source>
</reference>
<proteinExistence type="predicted"/>
<sequence length="211" mass="23093">MSSHDDRNLPPLPDEVRFAVSGFRTEAPSPHQQARLHAALQAAEAQRRTASVRATRKPARSGSAQRGMWVMMGAALAAVLLTVGLEHTSSGGKAHAVREALPLREVSFHIPEGGGWVVLPWTVDRHPEGMAQVTLETPAELDFHQHSSHLPAVQLVSCEGERCLHKFSTDAGSVAEPLRVRIHEPGHYVFNVSHASKARHIDETFVVRAIR</sequence>
<dbReference type="OrthoDB" id="5518544at2"/>
<dbReference type="STRING" id="394096.DB31_0473"/>
<evidence type="ECO:0000313" key="3">
    <source>
        <dbReference type="Proteomes" id="UP000028725"/>
    </source>
</evidence>
<dbReference type="AlphaFoldDB" id="A0A085WWZ8"/>
<gene>
    <name evidence="2" type="ORF">DB31_0473</name>
</gene>
<organism evidence="2 3">
    <name type="scientific">Hyalangium minutum</name>
    <dbReference type="NCBI Taxonomy" id="394096"/>
    <lineage>
        <taxon>Bacteria</taxon>
        <taxon>Pseudomonadati</taxon>
        <taxon>Myxococcota</taxon>
        <taxon>Myxococcia</taxon>
        <taxon>Myxococcales</taxon>
        <taxon>Cystobacterineae</taxon>
        <taxon>Archangiaceae</taxon>
        <taxon>Hyalangium</taxon>
    </lineage>
</organism>